<protein>
    <recommendedName>
        <fullName evidence="2">PE-PPE domain-containing protein</fullName>
    </recommendedName>
</protein>
<sequence>MDTTKALRATPRRVTVLAVGGTGESYDGDARTEVGGMLGYVTRELDDRFIARWVGYPASYGPVPARSGISYADSVALGVANLLAALDQADGPVVLIGYSQGAVVIRRVLGAIADGAVAHPGLLAVGLISDPHQPVGADPRCGGYGVAGPGPYVPESLPVLWVSHPEDVICNASGDSLVRDLADATASLSLATVGAWAPAALARYRVGLFQNAAKTVFARSQWLRDVRRLRTAATEILGYLPTLRFAGRVVNPRGSRHVAYAAEPLHRRRYEDDALTGCQVLAQWLQVQATFGTGLLSTRGAAAAQYRSAG</sequence>
<dbReference type="InterPro" id="IPR029058">
    <property type="entry name" value="AB_hydrolase_fold"/>
</dbReference>
<evidence type="ECO:0000313" key="3">
    <source>
        <dbReference type="EMBL" id="GAA4405114.1"/>
    </source>
</evidence>
<dbReference type="Pfam" id="PF08237">
    <property type="entry name" value="PE-PPE"/>
    <property type="match status" value="1"/>
</dbReference>
<keyword evidence="4" id="KW-1185">Reference proteome</keyword>
<evidence type="ECO:0000259" key="2">
    <source>
        <dbReference type="Pfam" id="PF08237"/>
    </source>
</evidence>
<dbReference type="EMBL" id="BAABFR010000133">
    <property type="protein sequence ID" value="GAA4405114.1"/>
    <property type="molecule type" value="Genomic_DNA"/>
</dbReference>
<name>A0ABP8KER0_9ACTN</name>
<dbReference type="InterPro" id="IPR013228">
    <property type="entry name" value="PE-PPE_C"/>
</dbReference>
<organism evidence="3 4">
    <name type="scientific">Tsukamurella soli</name>
    <dbReference type="NCBI Taxonomy" id="644556"/>
    <lineage>
        <taxon>Bacteria</taxon>
        <taxon>Bacillati</taxon>
        <taxon>Actinomycetota</taxon>
        <taxon>Actinomycetes</taxon>
        <taxon>Mycobacteriales</taxon>
        <taxon>Tsukamurellaceae</taxon>
        <taxon>Tsukamurella</taxon>
    </lineage>
</organism>
<feature type="domain" description="PE-PPE" evidence="2">
    <location>
        <begin position="52"/>
        <end position="135"/>
    </location>
</feature>
<dbReference type="Proteomes" id="UP001500635">
    <property type="component" value="Unassembled WGS sequence"/>
</dbReference>
<dbReference type="Gene3D" id="3.40.50.1820">
    <property type="entry name" value="alpha/beta hydrolase"/>
    <property type="match status" value="1"/>
</dbReference>
<comment type="caution">
    <text evidence="3">The sequence shown here is derived from an EMBL/GenBank/DDBJ whole genome shotgun (WGS) entry which is preliminary data.</text>
</comment>
<evidence type="ECO:0000256" key="1">
    <source>
        <dbReference type="ARBA" id="ARBA00022801"/>
    </source>
</evidence>
<evidence type="ECO:0000313" key="4">
    <source>
        <dbReference type="Proteomes" id="UP001500635"/>
    </source>
</evidence>
<proteinExistence type="predicted"/>
<gene>
    <name evidence="3" type="ORF">GCM10023147_48050</name>
</gene>
<accession>A0ABP8KER0</accession>
<dbReference type="SMART" id="SM01110">
    <property type="entry name" value="Cutinase"/>
    <property type="match status" value="1"/>
</dbReference>
<dbReference type="InterPro" id="IPR000675">
    <property type="entry name" value="Cutinase/axe"/>
</dbReference>
<dbReference type="SUPFAM" id="SSF53474">
    <property type="entry name" value="alpha/beta-Hydrolases"/>
    <property type="match status" value="1"/>
</dbReference>
<reference evidence="4" key="1">
    <citation type="journal article" date="2019" name="Int. J. Syst. Evol. Microbiol.">
        <title>The Global Catalogue of Microorganisms (GCM) 10K type strain sequencing project: providing services to taxonomists for standard genome sequencing and annotation.</title>
        <authorList>
            <consortium name="The Broad Institute Genomics Platform"/>
            <consortium name="The Broad Institute Genome Sequencing Center for Infectious Disease"/>
            <person name="Wu L."/>
            <person name="Ma J."/>
        </authorList>
    </citation>
    <scope>NUCLEOTIDE SEQUENCE [LARGE SCALE GENOMIC DNA]</scope>
    <source>
        <strain evidence="4">JCM 17688</strain>
    </source>
</reference>
<dbReference type="RefSeq" id="WP_345001014.1">
    <property type="nucleotide sequence ID" value="NZ_BAABFR010000133.1"/>
</dbReference>
<keyword evidence="1" id="KW-0378">Hydrolase</keyword>